<dbReference type="EMBL" id="LT629740">
    <property type="protein sequence ID" value="SDT32839.1"/>
    <property type="molecule type" value="Genomic_DNA"/>
</dbReference>
<dbReference type="STRING" id="652787.SAMN05216490_3104"/>
<proteinExistence type="inferred from homology"/>
<dbReference type="PANTHER" id="PTHR43085:SF57">
    <property type="entry name" value="CARBOHYDRATE KINASE PFKB DOMAIN-CONTAINING PROTEIN"/>
    <property type="match status" value="1"/>
</dbReference>
<accession>A0A1H1ZGS7</accession>
<evidence type="ECO:0000256" key="1">
    <source>
        <dbReference type="ARBA" id="ARBA00010688"/>
    </source>
</evidence>
<dbReference type="PROSITE" id="PS00583">
    <property type="entry name" value="PFKB_KINASES_1"/>
    <property type="match status" value="1"/>
</dbReference>
<keyword evidence="2" id="KW-0808">Transferase</keyword>
<dbReference type="InterPro" id="IPR050306">
    <property type="entry name" value="PfkB_Carbo_kinase"/>
</dbReference>
<dbReference type="PROSITE" id="PS00584">
    <property type="entry name" value="PFKB_KINASES_2"/>
    <property type="match status" value="1"/>
</dbReference>
<name>A0A1H1ZGS7_MUCMA</name>
<dbReference type="RefSeq" id="WP_091374688.1">
    <property type="nucleotide sequence ID" value="NZ_LT629740.1"/>
</dbReference>
<dbReference type="PANTHER" id="PTHR43085">
    <property type="entry name" value="HEXOKINASE FAMILY MEMBER"/>
    <property type="match status" value="1"/>
</dbReference>
<dbReference type="AlphaFoldDB" id="A0A1H1ZGS7"/>
<dbReference type="GO" id="GO:0016301">
    <property type="term" value="F:kinase activity"/>
    <property type="evidence" value="ECO:0007669"/>
    <property type="project" value="UniProtKB-KW"/>
</dbReference>
<protein>
    <submittedName>
        <fullName evidence="5">Fructokinase</fullName>
    </submittedName>
</protein>
<organism evidence="5 6">
    <name type="scientific">Mucilaginibacter mallensis</name>
    <dbReference type="NCBI Taxonomy" id="652787"/>
    <lineage>
        <taxon>Bacteria</taxon>
        <taxon>Pseudomonadati</taxon>
        <taxon>Bacteroidota</taxon>
        <taxon>Sphingobacteriia</taxon>
        <taxon>Sphingobacteriales</taxon>
        <taxon>Sphingobacteriaceae</taxon>
        <taxon>Mucilaginibacter</taxon>
    </lineage>
</organism>
<dbReference type="InterPro" id="IPR002173">
    <property type="entry name" value="Carboh/pur_kinase_PfkB_CS"/>
</dbReference>
<evidence type="ECO:0000259" key="4">
    <source>
        <dbReference type="Pfam" id="PF00294"/>
    </source>
</evidence>
<feature type="domain" description="Carbohydrate kinase PfkB" evidence="4">
    <location>
        <begin position="27"/>
        <end position="286"/>
    </location>
</feature>
<reference evidence="5 6" key="1">
    <citation type="submission" date="2016-10" db="EMBL/GenBank/DDBJ databases">
        <authorList>
            <person name="de Groot N.N."/>
        </authorList>
    </citation>
    <scope>NUCLEOTIDE SEQUENCE [LARGE SCALE GENOMIC DNA]</scope>
    <source>
        <strain evidence="5 6">MP1X4</strain>
    </source>
</reference>
<dbReference type="Gene3D" id="3.40.1190.20">
    <property type="match status" value="1"/>
</dbReference>
<evidence type="ECO:0000313" key="6">
    <source>
        <dbReference type="Proteomes" id="UP000199679"/>
    </source>
</evidence>
<dbReference type="InterPro" id="IPR011611">
    <property type="entry name" value="PfkB_dom"/>
</dbReference>
<dbReference type="Proteomes" id="UP000199679">
    <property type="component" value="Chromosome I"/>
</dbReference>
<dbReference type="CDD" id="cd01167">
    <property type="entry name" value="bac_FRK"/>
    <property type="match status" value="1"/>
</dbReference>
<comment type="similarity">
    <text evidence="1">Belongs to the carbohydrate kinase PfkB family.</text>
</comment>
<dbReference type="OrthoDB" id="9813569at2"/>
<evidence type="ECO:0000256" key="3">
    <source>
        <dbReference type="ARBA" id="ARBA00022777"/>
    </source>
</evidence>
<evidence type="ECO:0000256" key="2">
    <source>
        <dbReference type="ARBA" id="ARBA00022679"/>
    </source>
</evidence>
<evidence type="ECO:0000313" key="5">
    <source>
        <dbReference type="EMBL" id="SDT32839.1"/>
    </source>
</evidence>
<keyword evidence="3 5" id="KW-0418">Kinase</keyword>
<gene>
    <name evidence="5" type="ORF">SAMN05216490_3104</name>
</gene>
<dbReference type="Pfam" id="PF00294">
    <property type="entry name" value="PfkB"/>
    <property type="match status" value="1"/>
</dbReference>
<dbReference type="SUPFAM" id="SSF53613">
    <property type="entry name" value="Ribokinase-like"/>
    <property type="match status" value="1"/>
</dbReference>
<dbReference type="InterPro" id="IPR029056">
    <property type="entry name" value="Ribokinase-like"/>
</dbReference>
<keyword evidence="6" id="KW-1185">Reference proteome</keyword>
<sequence>MKTTENYITPAICFGEILWDVLPDGPQPGGAPLNVAYHLNKMGMATSLVSKIGNDEDGKKLAQLLDDWGIKSHLLQTDEEYPTSQVIAKMNNGNEVSYEIIYPVAWDFINYSDSITKQLQPSTYFIYGSLASRNETSRKTLFEILESDVIKVLDINMRPPYIGKDLLGDLLEKANIVKFNQAELEMVQMLFGSTSYNEAAQVIFIQHHFNISEVIITKGEFGASYYKNDKGYHVWGSEVKVVDTIGSGDSFLAAFLAGHYLNEEPQVILKNAIAMGGFIATRKGGCPDYQLSEYNVFREKIFKTKL</sequence>